<evidence type="ECO:0000313" key="3">
    <source>
        <dbReference type="EMBL" id="KAJ1610260.1"/>
    </source>
</evidence>
<proteinExistence type="predicted"/>
<dbReference type="GO" id="GO:0030174">
    <property type="term" value="P:regulation of DNA-templated DNA replication initiation"/>
    <property type="evidence" value="ECO:0007669"/>
    <property type="project" value="InterPro"/>
</dbReference>
<reference evidence="3" key="1">
    <citation type="submission" date="2022-10" db="EMBL/GenBank/DDBJ databases">
        <title>Adaptive evolution leads to modifications in subtelomeric GC content in a zoonotic Cryptosporidium species.</title>
        <authorList>
            <person name="Li J."/>
            <person name="Feng Y."/>
            <person name="Xiao L."/>
        </authorList>
    </citation>
    <scope>NUCLEOTIDE SEQUENCE</scope>
    <source>
        <strain evidence="3">33844</strain>
    </source>
</reference>
<dbReference type="GO" id="GO:0000278">
    <property type="term" value="P:mitotic cell cycle"/>
    <property type="evidence" value="ECO:0007669"/>
    <property type="project" value="TreeGrafter"/>
</dbReference>
<protein>
    <recommendedName>
        <fullName evidence="2">CDT1 Geminin-binding domain-containing protein</fullName>
    </recommendedName>
</protein>
<evidence type="ECO:0000256" key="1">
    <source>
        <dbReference type="SAM" id="MobiDB-lite"/>
    </source>
</evidence>
<dbReference type="GO" id="GO:0071163">
    <property type="term" value="P:DNA replication preinitiation complex assembly"/>
    <property type="evidence" value="ECO:0007669"/>
    <property type="project" value="InterPro"/>
</dbReference>
<name>A0A9D5DHT4_9CRYT</name>
<dbReference type="GO" id="GO:0003677">
    <property type="term" value="F:DNA binding"/>
    <property type="evidence" value="ECO:0007669"/>
    <property type="project" value="InterPro"/>
</dbReference>
<dbReference type="Pfam" id="PF08839">
    <property type="entry name" value="CDT1"/>
    <property type="match status" value="1"/>
</dbReference>
<dbReference type="EMBL" id="JAPCXC010000026">
    <property type="protein sequence ID" value="KAJ1610260.1"/>
    <property type="molecule type" value="Genomic_DNA"/>
</dbReference>
<comment type="caution">
    <text evidence="3">The sequence shown here is derived from an EMBL/GenBank/DDBJ whole genome shotgun (WGS) entry which is preliminary data.</text>
</comment>
<dbReference type="PANTHER" id="PTHR28637:SF1">
    <property type="entry name" value="DNA REPLICATION FACTOR CDT1"/>
    <property type="match status" value="1"/>
</dbReference>
<dbReference type="InterPro" id="IPR036390">
    <property type="entry name" value="WH_DNA-bd_sf"/>
</dbReference>
<dbReference type="InterPro" id="IPR045173">
    <property type="entry name" value="Cdt1"/>
</dbReference>
<dbReference type="GO" id="GO:0070182">
    <property type="term" value="F:DNA polymerase binding"/>
    <property type="evidence" value="ECO:0007669"/>
    <property type="project" value="TreeGrafter"/>
</dbReference>
<dbReference type="GO" id="GO:0005634">
    <property type="term" value="C:nucleus"/>
    <property type="evidence" value="ECO:0007669"/>
    <property type="project" value="TreeGrafter"/>
</dbReference>
<dbReference type="GO" id="GO:0000076">
    <property type="term" value="P:DNA replication checkpoint signaling"/>
    <property type="evidence" value="ECO:0007669"/>
    <property type="project" value="TreeGrafter"/>
</dbReference>
<dbReference type="SUPFAM" id="SSF46785">
    <property type="entry name" value="Winged helix' DNA-binding domain"/>
    <property type="match status" value="1"/>
</dbReference>
<sequence>MVRRSQRLQQMPPECGDLEQARLDISYGIKSNVFVNGVSKCEENVKVMEGVRSRSMRRADISEENRIIQKTNVTSNEVVKASDADVGSPKKKSKTKLKSSMTSKMKTEKLNQCIKEHKDTNDYQSYNGLLISPGLELNSIKNLKNNASNTPEVTDTEFSTISQLDSLLPPTAPESQDNSPICGDDTCLYEKESCFTNVAELSSDNKLDTLLSGDKNTNTLTYQNLFKPENVSNLNRLRKVKLPEKYEYLIEIFQGLEIVLRLLERRQKPFFYPKFIREQVENITKKEFSLESLLKIAWVSPQLISLKWCKTNIAGVGGQSSPNNILNEFSGQYQLEVILNNGVGNPINRLSHSNINERIDIFRLILVDFALVQQENYLMKIVTKNMEITTNILEFKCWSSFFDIQSCVDIPTLKLPQKKQVDYDIYKGDTEFEKRINSSSLTPRTRSIYSLKLLSNLSNIDEQIEQKQSRRSVSADHAKKDSTKEEFITPLRLTHSKYKVDETKCVKENGKFLYGSSSSNIRVASTPIRSIRSSYMLSRSISPAISQNDNRIPLSNSKTPKTITIRSKNKDLLTPSQRDLLESVKRREKIKEISTMINVKDDDFNIKLEQIKDEIWTIQQISFVFLRTKKLIPTTQLPLLAKRLTTYARNSPVIGSVQDSIIRLSKKWPENIKIGDSSVEKGVKLVKIDINDDNLSDIILELNKEKESIFIQREEFRLETISKYQ</sequence>
<dbReference type="InterPro" id="IPR014939">
    <property type="entry name" value="CDT1_Gemini-bd-like"/>
</dbReference>
<evidence type="ECO:0000259" key="2">
    <source>
        <dbReference type="SMART" id="SM01075"/>
    </source>
</evidence>
<dbReference type="CDD" id="cd08674">
    <property type="entry name" value="Cdt1_m"/>
    <property type="match status" value="1"/>
</dbReference>
<gene>
    <name evidence="3" type="ORF">OJ253_1284</name>
</gene>
<dbReference type="OrthoDB" id="341730at2759"/>
<feature type="domain" description="CDT1 Geminin-binding" evidence="2">
    <location>
        <begin position="242"/>
        <end position="417"/>
    </location>
</feature>
<dbReference type="PANTHER" id="PTHR28637">
    <property type="entry name" value="DNA REPLICATION FACTOR CDT1"/>
    <property type="match status" value="1"/>
</dbReference>
<dbReference type="Proteomes" id="UP001067231">
    <property type="component" value="Unassembled WGS sequence"/>
</dbReference>
<feature type="region of interest" description="Disordered" evidence="1">
    <location>
        <begin position="81"/>
        <end position="102"/>
    </location>
</feature>
<dbReference type="SMART" id="SM01075">
    <property type="entry name" value="CDT1"/>
    <property type="match status" value="1"/>
</dbReference>
<organism evidence="3">
    <name type="scientific">Cryptosporidium canis</name>
    <dbReference type="NCBI Taxonomy" id="195482"/>
    <lineage>
        <taxon>Eukaryota</taxon>
        <taxon>Sar</taxon>
        <taxon>Alveolata</taxon>
        <taxon>Apicomplexa</taxon>
        <taxon>Conoidasida</taxon>
        <taxon>Coccidia</taxon>
        <taxon>Eucoccidiorida</taxon>
        <taxon>Eimeriorina</taxon>
        <taxon>Cryptosporidiidae</taxon>
        <taxon>Cryptosporidium</taxon>
    </lineage>
</organism>
<accession>A0A9D5DHT4</accession>
<dbReference type="AlphaFoldDB" id="A0A9D5DHT4"/>